<comment type="function">
    <text evidence="2">Allows the formation of correctly charged Asn-tRNA(Asn) or Gln-tRNA(Gln) through the transamidation of misacylated Asp-tRNA(Asn) or Glu-tRNA(Gln) in organisms which lack either or both of asparaginyl-tRNA or glutaminyl-tRNA synthetases. The reaction takes place in the presence of glutamine and ATP through an activated phospho-Asp-tRNA(Asn) or phospho-Glu-tRNA(Gln).</text>
</comment>
<dbReference type="SUPFAM" id="SSF141000">
    <property type="entry name" value="Glu-tRNAGln amidotransferase C subunit"/>
    <property type="match status" value="1"/>
</dbReference>
<evidence type="ECO:0000313" key="3">
    <source>
        <dbReference type="EMBL" id="SDF04532.1"/>
    </source>
</evidence>
<evidence type="ECO:0000256" key="1">
    <source>
        <dbReference type="ARBA" id="ARBA00022840"/>
    </source>
</evidence>
<keyword evidence="2" id="KW-0648">Protein biosynthesis</keyword>
<dbReference type="InterPro" id="IPR036113">
    <property type="entry name" value="Asp/Glu-ADT_sf_sub_c"/>
</dbReference>
<dbReference type="GO" id="GO:0006450">
    <property type="term" value="P:regulation of translational fidelity"/>
    <property type="evidence" value="ECO:0007669"/>
    <property type="project" value="InterPro"/>
</dbReference>
<comment type="catalytic activity">
    <reaction evidence="2">
        <text>L-glutamyl-tRNA(Gln) + L-glutamine + ATP + H2O = L-glutaminyl-tRNA(Gln) + L-glutamate + ADP + phosphate + H(+)</text>
        <dbReference type="Rhea" id="RHEA:17521"/>
        <dbReference type="Rhea" id="RHEA-COMP:9681"/>
        <dbReference type="Rhea" id="RHEA-COMP:9684"/>
        <dbReference type="ChEBI" id="CHEBI:15377"/>
        <dbReference type="ChEBI" id="CHEBI:15378"/>
        <dbReference type="ChEBI" id="CHEBI:29985"/>
        <dbReference type="ChEBI" id="CHEBI:30616"/>
        <dbReference type="ChEBI" id="CHEBI:43474"/>
        <dbReference type="ChEBI" id="CHEBI:58359"/>
        <dbReference type="ChEBI" id="CHEBI:78520"/>
        <dbReference type="ChEBI" id="CHEBI:78521"/>
        <dbReference type="ChEBI" id="CHEBI:456216"/>
    </reaction>
</comment>
<reference evidence="4" key="1">
    <citation type="submission" date="2016-10" db="EMBL/GenBank/DDBJ databases">
        <authorList>
            <person name="Varghese N."/>
            <person name="Submissions S."/>
        </authorList>
    </citation>
    <scope>NUCLEOTIDE SEQUENCE [LARGE SCALE GENOMIC DNA]</scope>
    <source>
        <strain evidence="4">KHC7</strain>
    </source>
</reference>
<evidence type="ECO:0000313" key="4">
    <source>
        <dbReference type="Proteomes" id="UP000199355"/>
    </source>
</evidence>
<keyword evidence="2" id="KW-0436">Ligase</keyword>
<comment type="catalytic activity">
    <reaction evidence="2">
        <text>L-aspartyl-tRNA(Asn) + L-glutamine + ATP + H2O = L-asparaginyl-tRNA(Asn) + L-glutamate + ADP + phosphate + 2 H(+)</text>
        <dbReference type="Rhea" id="RHEA:14513"/>
        <dbReference type="Rhea" id="RHEA-COMP:9674"/>
        <dbReference type="Rhea" id="RHEA-COMP:9677"/>
        <dbReference type="ChEBI" id="CHEBI:15377"/>
        <dbReference type="ChEBI" id="CHEBI:15378"/>
        <dbReference type="ChEBI" id="CHEBI:29985"/>
        <dbReference type="ChEBI" id="CHEBI:30616"/>
        <dbReference type="ChEBI" id="CHEBI:43474"/>
        <dbReference type="ChEBI" id="CHEBI:58359"/>
        <dbReference type="ChEBI" id="CHEBI:78515"/>
        <dbReference type="ChEBI" id="CHEBI:78516"/>
        <dbReference type="ChEBI" id="CHEBI:456216"/>
    </reaction>
</comment>
<dbReference type="GO" id="GO:0006412">
    <property type="term" value="P:translation"/>
    <property type="evidence" value="ECO:0007669"/>
    <property type="project" value="UniProtKB-UniRule"/>
</dbReference>
<dbReference type="EMBL" id="FNBX01000001">
    <property type="protein sequence ID" value="SDF04532.1"/>
    <property type="molecule type" value="Genomic_DNA"/>
</dbReference>
<comment type="subunit">
    <text evidence="2">Heterotrimer of A, B and C subunits.</text>
</comment>
<dbReference type="GO" id="GO:0016740">
    <property type="term" value="F:transferase activity"/>
    <property type="evidence" value="ECO:0007669"/>
    <property type="project" value="UniProtKB-KW"/>
</dbReference>
<dbReference type="Proteomes" id="UP000199355">
    <property type="component" value="Unassembled WGS sequence"/>
</dbReference>
<dbReference type="GO" id="GO:0070681">
    <property type="term" value="P:glutaminyl-tRNAGln biosynthesis via transamidation"/>
    <property type="evidence" value="ECO:0007669"/>
    <property type="project" value="TreeGrafter"/>
</dbReference>
<dbReference type="GO" id="GO:0050566">
    <property type="term" value="F:asparaginyl-tRNA synthase (glutamine-hydrolyzing) activity"/>
    <property type="evidence" value="ECO:0007669"/>
    <property type="project" value="RHEA"/>
</dbReference>
<keyword evidence="1 2" id="KW-0067">ATP-binding</keyword>
<dbReference type="NCBIfam" id="TIGR00135">
    <property type="entry name" value="gatC"/>
    <property type="match status" value="1"/>
</dbReference>
<dbReference type="PANTHER" id="PTHR15004">
    <property type="entry name" value="GLUTAMYL-TRNA(GLN) AMIDOTRANSFERASE SUBUNIT C, MITOCHONDRIAL"/>
    <property type="match status" value="1"/>
</dbReference>
<dbReference type="InterPro" id="IPR003837">
    <property type="entry name" value="GatC"/>
</dbReference>
<evidence type="ECO:0000256" key="2">
    <source>
        <dbReference type="HAMAP-Rule" id="MF_00122"/>
    </source>
</evidence>
<dbReference type="STRING" id="571438.SAMN05192586_10151"/>
<keyword evidence="2" id="KW-0547">Nucleotide-binding</keyword>
<organism evidence="3 4">
    <name type="scientific">Desulfovibrio legallii</name>
    <dbReference type="NCBI Taxonomy" id="571438"/>
    <lineage>
        <taxon>Bacteria</taxon>
        <taxon>Pseudomonadati</taxon>
        <taxon>Thermodesulfobacteriota</taxon>
        <taxon>Desulfovibrionia</taxon>
        <taxon>Desulfovibrionales</taxon>
        <taxon>Desulfovibrionaceae</taxon>
        <taxon>Desulfovibrio</taxon>
    </lineage>
</organism>
<comment type="similarity">
    <text evidence="2">Belongs to the GatC family.</text>
</comment>
<proteinExistence type="inferred from homology"/>
<dbReference type="EC" id="6.3.5.-" evidence="2"/>
<dbReference type="Pfam" id="PF02686">
    <property type="entry name" value="GatC"/>
    <property type="match status" value="1"/>
</dbReference>
<dbReference type="PANTHER" id="PTHR15004:SF0">
    <property type="entry name" value="GLUTAMYL-TRNA(GLN) AMIDOTRANSFERASE SUBUNIT C, MITOCHONDRIAL"/>
    <property type="match status" value="1"/>
</dbReference>
<dbReference type="GO" id="GO:0050567">
    <property type="term" value="F:glutaminyl-tRNA synthase (glutamine-hydrolyzing) activity"/>
    <property type="evidence" value="ECO:0007669"/>
    <property type="project" value="UniProtKB-UniRule"/>
</dbReference>
<accession>A0A1G7HVR4</accession>
<name>A0A1G7HVR4_9BACT</name>
<keyword evidence="4" id="KW-1185">Reference proteome</keyword>
<protein>
    <recommendedName>
        <fullName evidence="2">Aspartyl/glutamyl-tRNA(Asn/Gln) amidotransferase subunit C</fullName>
        <shortName evidence="2">Asp/Glu-ADT subunit C</shortName>
        <ecNumber evidence="2">6.3.5.-</ecNumber>
    </recommendedName>
</protein>
<gene>
    <name evidence="2" type="primary">gatC</name>
    <name evidence="3" type="ORF">SAMN05192586_10151</name>
</gene>
<keyword evidence="3" id="KW-0808">Transferase</keyword>
<sequence length="97" mass="10985">MSSKTIGKEDVRHMAALSRLQISEAEQDMFARQLGDILGYMDVLSRVDTSAVEPLYSPALHQGPLREDTAERRRRREEILANAPEADGEYFIVPRIV</sequence>
<dbReference type="AlphaFoldDB" id="A0A1G7HVR4"/>
<dbReference type="HAMAP" id="MF_00122">
    <property type="entry name" value="GatC"/>
    <property type="match status" value="1"/>
</dbReference>
<dbReference type="Gene3D" id="1.10.20.60">
    <property type="entry name" value="Glu-tRNAGln amidotransferase C subunit, N-terminal domain"/>
    <property type="match status" value="1"/>
</dbReference>
<dbReference type="RefSeq" id="WP_092152333.1">
    <property type="nucleotide sequence ID" value="NZ_FNBX01000001.1"/>
</dbReference>
<dbReference type="GO" id="GO:0005524">
    <property type="term" value="F:ATP binding"/>
    <property type="evidence" value="ECO:0007669"/>
    <property type="project" value="UniProtKB-KW"/>
</dbReference>
<dbReference type="OrthoDB" id="9813938at2"/>